<accession>A0ABQ0BWY7</accession>
<keyword evidence="1" id="KW-1133">Transmembrane helix</keyword>
<organism evidence="2 3">
    <name type="scientific">Blautia parvula</name>
    <dbReference type="NCBI Taxonomy" id="2877527"/>
    <lineage>
        <taxon>Bacteria</taxon>
        <taxon>Bacillati</taxon>
        <taxon>Bacillota</taxon>
        <taxon>Clostridia</taxon>
        <taxon>Lachnospirales</taxon>
        <taxon>Lachnospiraceae</taxon>
        <taxon>Blautia</taxon>
    </lineage>
</organism>
<name>A0ABQ0BWY7_9FIRM</name>
<dbReference type="EMBL" id="BAABZQ010000001">
    <property type="protein sequence ID" value="GAA6500902.1"/>
    <property type="molecule type" value="Genomic_DNA"/>
</dbReference>
<evidence type="ECO:0000313" key="3">
    <source>
        <dbReference type="Proteomes" id="UP001600941"/>
    </source>
</evidence>
<dbReference type="Proteomes" id="UP001600941">
    <property type="component" value="Unassembled WGS sequence"/>
</dbReference>
<gene>
    <name evidence="2" type="ORF">K340107D12_37180</name>
</gene>
<feature type="transmembrane region" description="Helical" evidence="1">
    <location>
        <begin position="227"/>
        <end position="251"/>
    </location>
</feature>
<dbReference type="RefSeq" id="WP_227212068.1">
    <property type="nucleotide sequence ID" value="NZ_BAABZQ010000001.1"/>
</dbReference>
<keyword evidence="1" id="KW-0812">Transmembrane</keyword>
<evidence type="ECO:0000256" key="1">
    <source>
        <dbReference type="SAM" id="Phobius"/>
    </source>
</evidence>
<proteinExistence type="predicted"/>
<protein>
    <submittedName>
        <fullName evidence="2">Uncharacterized protein</fullName>
    </submittedName>
</protein>
<keyword evidence="1" id="KW-0472">Membrane</keyword>
<reference evidence="2 3" key="1">
    <citation type="submission" date="2024-04" db="EMBL/GenBank/DDBJ databases">
        <title>Defined microbial consortia suppress multidrug-resistant proinflammatory Enterobacteriaceae via ecological control.</title>
        <authorList>
            <person name="Furuichi M."/>
            <person name="Kawaguchi T."/>
            <person name="Pust M."/>
            <person name="Yasuma K."/>
            <person name="Plichta D."/>
            <person name="Hasegawa N."/>
            <person name="Ohya T."/>
            <person name="Bhattarai S."/>
            <person name="Sasajima S."/>
            <person name="Aoto Y."/>
            <person name="Tuganbaev T."/>
            <person name="Yaginuma M."/>
            <person name="Ueda M."/>
            <person name="Okahashi N."/>
            <person name="Amafuji K."/>
            <person name="Kiridooshi Y."/>
            <person name="Sugita K."/>
            <person name="Strazar M."/>
            <person name="Skelly A."/>
            <person name="Suda W."/>
            <person name="Hattori M."/>
            <person name="Nakamoto N."/>
            <person name="Caballero S."/>
            <person name="Norman J."/>
            <person name="Olle B."/>
            <person name="Tanoue T."/>
            <person name="Arita M."/>
            <person name="Bucci V."/>
            <person name="Atarashi K."/>
            <person name="Xavier R."/>
            <person name="Honda K."/>
        </authorList>
    </citation>
    <scope>NUCLEOTIDE SEQUENCE [LARGE SCALE GENOMIC DNA]</scope>
    <source>
        <strain evidence="3">k34-0107-D12</strain>
    </source>
</reference>
<evidence type="ECO:0000313" key="2">
    <source>
        <dbReference type="EMBL" id="GAA6500902.1"/>
    </source>
</evidence>
<keyword evidence="3" id="KW-1185">Reference proteome</keyword>
<sequence length="257" mass="29867">MKKGVGLFLLLICFYIQVMEVSADVIFEPQDIFYKHHANECEYVNHFFIVNGYEGKTELYKSPLSGKVKAVMKNNEEHYISYVYTDIKGNEWGLVEDVEDTEGWVPMVYMFSHYGRDSFLEEYKSQIKKEEGIVAVDSNEKMYYWTYPGSGDPYNVKTEGHPLNYDRVFIDEEGLKWAYVNYYYMGWHSFWICVDDPSNLNLPVREVDDEMPEPPESINRVYGDVTVFVWFAAGLAAVLVIVTGCLIWGIYGKRGKV</sequence>
<comment type="caution">
    <text evidence="2">The sequence shown here is derived from an EMBL/GenBank/DDBJ whole genome shotgun (WGS) entry which is preliminary data.</text>
</comment>